<reference evidence="2 3" key="1">
    <citation type="submission" date="2015-07" db="EMBL/GenBank/DDBJ databases">
        <authorList>
            <consortium name="Pathogen Informatics"/>
        </authorList>
    </citation>
    <scope>NUCLEOTIDE SEQUENCE [LARGE SCALE GENOMIC DNA]</scope>
    <source>
        <strain evidence="2 3">A316</strain>
    </source>
</reference>
<protein>
    <submittedName>
        <fullName evidence="2">Uncharacterized protein</fullName>
    </submittedName>
</protein>
<keyword evidence="1" id="KW-0812">Transmembrane</keyword>
<accession>A0A655X7K4</accession>
<gene>
    <name evidence="2" type="ORF">ERS013200_00436</name>
</gene>
<evidence type="ECO:0000313" key="2">
    <source>
        <dbReference type="EMBL" id="CSC05823.1"/>
    </source>
</evidence>
<sequence length="47" mass="5172">MLSWRANIWSSSLRLAINCAISFFGTELAIGILAFMALTGRPRTINS</sequence>
<keyword evidence="1" id="KW-0472">Membrane</keyword>
<name>A0A655X7K4_VIBCL</name>
<keyword evidence="1" id="KW-1133">Transmembrane helix</keyword>
<evidence type="ECO:0000256" key="1">
    <source>
        <dbReference type="SAM" id="Phobius"/>
    </source>
</evidence>
<evidence type="ECO:0000313" key="3">
    <source>
        <dbReference type="Proteomes" id="UP000041770"/>
    </source>
</evidence>
<dbReference type="EMBL" id="CWQY01000002">
    <property type="protein sequence ID" value="CSC05823.1"/>
    <property type="molecule type" value="Genomic_DNA"/>
</dbReference>
<proteinExistence type="predicted"/>
<organism evidence="2 3">
    <name type="scientific">Vibrio cholerae</name>
    <dbReference type="NCBI Taxonomy" id="666"/>
    <lineage>
        <taxon>Bacteria</taxon>
        <taxon>Pseudomonadati</taxon>
        <taxon>Pseudomonadota</taxon>
        <taxon>Gammaproteobacteria</taxon>
        <taxon>Vibrionales</taxon>
        <taxon>Vibrionaceae</taxon>
        <taxon>Vibrio</taxon>
    </lineage>
</organism>
<dbReference type="Proteomes" id="UP000041770">
    <property type="component" value="Unassembled WGS sequence"/>
</dbReference>
<dbReference type="AlphaFoldDB" id="A0A655X7K4"/>
<feature type="transmembrane region" description="Helical" evidence="1">
    <location>
        <begin position="15"/>
        <end position="38"/>
    </location>
</feature>